<proteinExistence type="predicted"/>
<dbReference type="Pfam" id="PF12833">
    <property type="entry name" value="HTH_18"/>
    <property type="match status" value="1"/>
</dbReference>
<evidence type="ECO:0000259" key="4">
    <source>
        <dbReference type="PROSITE" id="PS01124"/>
    </source>
</evidence>
<dbReference type="Gene3D" id="1.10.10.60">
    <property type="entry name" value="Homeodomain-like"/>
    <property type="match status" value="2"/>
</dbReference>
<dbReference type="PROSITE" id="PS00041">
    <property type="entry name" value="HTH_ARAC_FAMILY_1"/>
    <property type="match status" value="1"/>
</dbReference>
<dbReference type="Gene3D" id="3.40.50.880">
    <property type="match status" value="1"/>
</dbReference>
<dbReference type="EMBL" id="JACJQB010000006">
    <property type="protein sequence ID" value="MBD2187594.1"/>
    <property type="molecule type" value="Genomic_DNA"/>
</dbReference>
<reference evidence="5 6" key="1">
    <citation type="journal article" date="2020" name="ISME J.">
        <title>Comparative genomics reveals insights into cyanobacterial evolution and habitat adaptation.</title>
        <authorList>
            <person name="Chen M.Y."/>
            <person name="Teng W.K."/>
            <person name="Zhao L."/>
            <person name="Hu C.X."/>
            <person name="Zhou Y.K."/>
            <person name="Han B.P."/>
            <person name="Song L.R."/>
            <person name="Shu W.S."/>
        </authorList>
    </citation>
    <scope>NUCLEOTIDE SEQUENCE [LARGE SCALE GENOMIC DNA]</scope>
    <source>
        <strain evidence="5 6">FACHB-723</strain>
    </source>
</reference>
<comment type="caution">
    <text evidence="5">The sequence shown here is derived from an EMBL/GenBank/DDBJ whole genome shotgun (WGS) entry which is preliminary data.</text>
</comment>
<dbReference type="SMART" id="SM00342">
    <property type="entry name" value="HTH_ARAC"/>
    <property type="match status" value="1"/>
</dbReference>
<evidence type="ECO:0000313" key="5">
    <source>
        <dbReference type="EMBL" id="MBD2187594.1"/>
    </source>
</evidence>
<dbReference type="InterPro" id="IPR020449">
    <property type="entry name" value="Tscrpt_reg_AraC-type_HTH"/>
</dbReference>
<keyword evidence="1" id="KW-0805">Transcription regulation</keyword>
<dbReference type="InterPro" id="IPR052158">
    <property type="entry name" value="INH-QAR"/>
</dbReference>
<dbReference type="InterPro" id="IPR002818">
    <property type="entry name" value="DJ-1/PfpI"/>
</dbReference>
<gene>
    <name evidence="5" type="ORF">H6F41_05485</name>
</gene>
<sequence>MFHVSLVALPNVLTGSLLGALDLFSSVGIVWNGVTTQETSESIFFNAEIVGVSKEPVTCYAGVKINPHQSIFDLQHTDIIYLPSITGIFKQPLEIQYLEMLTWICQMYQKNALICTSGSGALIMAETGLLDGLEATTHDAYVDIFKKQYPKIRLCTNQALVQTGHDQRLVTVGGQSTWHDLIFYIIARYAGNEAATQTAKAFLIQWHLDDKMLAHAGFQHNLSHNDRAIQVAQKWISEHINQPNTLISASQVAGLAIRTFNRRFKAATGLTPIAYIQNLRIEQAKIQLETTDKTIDSIGITVGYEDSSSFRVLFKRITGLTPSDYRRKFKIPDKVNLPEEDKST</sequence>
<evidence type="ECO:0000256" key="1">
    <source>
        <dbReference type="ARBA" id="ARBA00023015"/>
    </source>
</evidence>
<dbReference type="Pfam" id="PF01965">
    <property type="entry name" value="DJ-1_PfpI"/>
    <property type="match status" value="1"/>
</dbReference>
<name>A0ABR7ZV27_9CYAN</name>
<dbReference type="Proteomes" id="UP000642094">
    <property type="component" value="Unassembled WGS sequence"/>
</dbReference>
<dbReference type="SUPFAM" id="SSF52317">
    <property type="entry name" value="Class I glutamine amidotransferase-like"/>
    <property type="match status" value="1"/>
</dbReference>
<dbReference type="PROSITE" id="PS01124">
    <property type="entry name" value="HTH_ARAC_FAMILY_2"/>
    <property type="match status" value="1"/>
</dbReference>
<keyword evidence="2" id="KW-0238">DNA-binding</keyword>
<evidence type="ECO:0000256" key="3">
    <source>
        <dbReference type="ARBA" id="ARBA00023163"/>
    </source>
</evidence>
<dbReference type="PANTHER" id="PTHR43130">
    <property type="entry name" value="ARAC-FAMILY TRANSCRIPTIONAL REGULATOR"/>
    <property type="match status" value="1"/>
</dbReference>
<feature type="domain" description="HTH araC/xylS-type" evidence="4">
    <location>
        <begin position="230"/>
        <end position="328"/>
    </location>
</feature>
<protein>
    <submittedName>
        <fullName evidence="5">Helix-turn-helix domain-containing protein</fullName>
    </submittedName>
</protein>
<keyword evidence="3" id="KW-0804">Transcription</keyword>
<evidence type="ECO:0000313" key="6">
    <source>
        <dbReference type="Proteomes" id="UP000642094"/>
    </source>
</evidence>
<evidence type="ECO:0000256" key="2">
    <source>
        <dbReference type="ARBA" id="ARBA00023125"/>
    </source>
</evidence>
<dbReference type="PRINTS" id="PR00032">
    <property type="entry name" value="HTHARAC"/>
</dbReference>
<dbReference type="InterPro" id="IPR018060">
    <property type="entry name" value="HTH_AraC"/>
</dbReference>
<dbReference type="InterPro" id="IPR018062">
    <property type="entry name" value="HTH_AraC-typ_CS"/>
</dbReference>
<dbReference type="InterPro" id="IPR009057">
    <property type="entry name" value="Homeodomain-like_sf"/>
</dbReference>
<dbReference type="InterPro" id="IPR029062">
    <property type="entry name" value="Class_I_gatase-like"/>
</dbReference>
<dbReference type="RefSeq" id="WP_190402472.1">
    <property type="nucleotide sequence ID" value="NZ_JACJQB010000006.1"/>
</dbReference>
<organism evidence="5 6">
    <name type="scientific">Pseudanabaena mucicola FACHB-723</name>
    <dbReference type="NCBI Taxonomy" id="2692860"/>
    <lineage>
        <taxon>Bacteria</taxon>
        <taxon>Bacillati</taxon>
        <taxon>Cyanobacteriota</taxon>
        <taxon>Cyanophyceae</taxon>
        <taxon>Pseudanabaenales</taxon>
        <taxon>Pseudanabaenaceae</taxon>
        <taxon>Pseudanabaena</taxon>
    </lineage>
</organism>
<dbReference type="SUPFAM" id="SSF46689">
    <property type="entry name" value="Homeodomain-like"/>
    <property type="match status" value="2"/>
</dbReference>
<accession>A0ABR7ZV27</accession>
<keyword evidence="6" id="KW-1185">Reference proteome</keyword>
<dbReference type="PANTHER" id="PTHR43130:SF3">
    <property type="entry name" value="HTH-TYPE TRANSCRIPTIONAL REGULATOR RV1931C"/>
    <property type="match status" value="1"/>
</dbReference>